<accession>A0A0F5LUC0</accession>
<gene>
    <name evidence="3" type="ORF">SAMN02745223_01569</name>
    <name evidence="2" type="ORF">VW29_04835</name>
</gene>
<dbReference type="Proteomes" id="UP000033608">
    <property type="component" value="Unassembled WGS sequence"/>
</dbReference>
<dbReference type="STRING" id="1121477.SAMN02745223_01569"/>
<dbReference type="InterPro" id="IPR029052">
    <property type="entry name" value="Metallo-depent_PP-like"/>
</dbReference>
<sequence length="561" mass="60561">MVRIAILADPHFHDVDFDPAGEGGGPNGLRTLVDTTESTRIFNESGPAFRAALDDVVARGISLVVIAGDLTDDGQVFNWRTVNALLDEYRARGLRFYATPGNHDLFAMAGRNHDKRFLLPDGSNRLVSSNASSGAEVIAAEMYCPGYPDVMPMMADLGYVPGPGDLHWESPFGTKSDWDARSYQVRSPDGGTIETMLDASYLVEPIEGLWLLSLDANVYRPNDRSAVEAGAPAFRDCTDVGWNAVLTDKPHLLTWAADVAQRARQQGKRLVAFSHYPVVDPLNGSAEDERSLLGDTGFVRRMPEPAVAAALAAAGIGVHFSGHWHINNTASYRGATGSIVNVAVPSLVAYPPGYKLVDIDPNGLQIETVSVREAPGYDVAFDGYAAEAQRDGLAAEALFQAASHGAFIDAHLHALVQHRYLPKEWPADLARLVPLLSLDAVAQLADAEPISSTALNPLPLAGAPSLFDLVVDWYALRKGADIAKSAIPAERMAHYRSLIGSYGRRQWPEGSLQRQLGLLLSIMERYLQREPSLAFHIAQPGGAVSLSAAVPISARRELAEM</sequence>
<dbReference type="EMBL" id="FQVC01000004">
    <property type="protein sequence ID" value="SHF01327.1"/>
    <property type="molecule type" value="Genomic_DNA"/>
</dbReference>
<feature type="domain" description="Calcineurin-like phosphoesterase" evidence="1">
    <location>
        <begin position="3"/>
        <end position="112"/>
    </location>
</feature>
<reference evidence="2 4" key="1">
    <citation type="submission" date="2015-03" db="EMBL/GenBank/DDBJ databases">
        <authorList>
            <person name="Hassan Y.I."/>
            <person name="Lepp D."/>
            <person name="Zhou T."/>
        </authorList>
    </citation>
    <scope>NUCLEOTIDE SEQUENCE [LARGE SCALE GENOMIC DNA]</scope>
    <source>
        <strain evidence="2 4">DSM 17137</strain>
    </source>
</reference>
<evidence type="ECO:0000313" key="4">
    <source>
        <dbReference type="Proteomes" id="UP000033608"/>
    </source>
</evidence>
<proteinExistence type="predicted"/>
<dbReference type="InterPro" id="IPR004843">
    <property type="entry name" value="Calcineurin-like_PHP"/>
</dbReference>
<organism evidence="2 4">
    <name type="scientific">Devosia limi DSM 17137</name>
    <dbReference type="NCBI Taxonomy" id="1121477"/>
    <lineage>
        <taxon>Bacteria</taxon>
        <taxon>Pseudomonadati</taxon>
        <taxon>Pseudomonadota</taxon>
        <taxon>Alphaproteobacteria</taxon>
        <taxon>Hyphomicrobiales</taxon>
        <taxon>Devosiaceae</taxon>
        <taxon>Devosia</taxon>
    </lineage>
</organism>
<dbReference type="AlphaFoldDB" id="A0A0F5LUC0"/>
<dbReference type="Pfam" id="PF00149">
    <property type="entry name" value="Metallophos"/>
    <property type="match status" value="1"/>
</dbReference>
<keyword evidence="4" id="KW-1185">Reference proteome</keyword>
<dbReference type="OrthoDB" id="5695107at2"/>
<dbReference type="CDD" id="cd00838">
    <property type="entry name" value="MPP_superfamily"/>
    <property type="match status" value="1"/>
</dbReference>
<dbReference type="PATRIC" id="fig|1121477.3.peg.2045"/>
<dbReference type="GO" id="GO:0016787">
    <property type="term" value="F:hydrolase activity"/>
    <property type="evidence" value="ECO:0007669"/>
    <property type="project" value="InterPro"/>
</dbReference>
<name>A0A0F5LUC0_9HYPH</name>
<dbReference type="Proteomes" id="UP000184533">
    <property type="component" value="Unassembled WGS sequence"/>
</dbReference>
<protein>
    <submittedName>
        <fullName evidence="3">Calcineurin-like phosphoesterase</fullName>
    </submittedName>
</protein>
<dbReference type="EMBL" id="LAJF01000043">
    <property type="protein sequence ID" value="KKB85938.1"/>
    <property type="molecule type" value="Genomic_DNA"/>
</dbReference>
<evidence type="ECO:0000313" key="3">
    <source>
        <dbReference type="EMBL" id="SHF01327.1"/>
    </source>
</evidence>
<evidence type="ECO:0000313" key="2">
    <source>
        <dbReference type="EMBL" id="KKB85938.1"/>
    </source>
</evidence>
<dbReference type="Gene3D" id="3.60.21.10">
    <property type="match status" value="2"/>
</dbReference>
<evidence type="ECO:0000313" key="5">
    <source>
        <dbReference type="Proteomes" id="UP000184533"/>
    </source>
</evidence>
<reference evidence="3 5" key="2">
    <citation type="submission" date="2016-11" db="EMBL/GenBank/DDBJ databases">
        <authorList>
            <person name="Jaros S."/>
            <person name="Januszkiewicz K."/>
            <person name="Wedrychowicz H."/>
        </authorList>
    </citation>
    <scope>NUCLEOTIDE SEQUENCE [LARGE SCALE GENOMIC DNA]</scope>
    <source>
        <strain evidence="3 5">DSM 17137</strain>
    </source>
</reference>
<dbReference type="RefSeq" id="WP_046134175.1">
    <property type="nucleotide sequence ID" value="NZ_FQVC01000004.1"/>
</dbReference>
<dbReference type="SUPFAM" id="SSF56300">
    <property type="entry name" value="Metallo-dependent phosphatases"/>
    <property type="match status" value="1"/>
</dbReference>
<evidence type="ECO:0000259" key="1">
    <source>
        <dbReference type="Pfam" id="PF00149"/>
    </source>
</evidence>